<dbReference type="InterPro" id="IPR038765">
    <property type="entry name" value="Papain-like_cys_pep_sf"/>
</dbReference>
<dbReference type="RefSeq" id="WP_267844792.1">
    <property type="nucleotide sequence ID" value="NZ_JAPMXC010000001.1"/>
</dbReference>
<dbReference type="CDD" id="cd08073">
    <property type="entry name" value="MPN_NLPC_P60"/>
    <property type="match status" value="1"/>
</dbReference>
<dbReference type="Pfam" id="PF14464">
    <property type="entry name" value="Prok-JAB"/>
    <property type="match status" value="1"/>
</dbReference>
<evidence type="ECO:0000256" key="3">
    <source>
        <dbReference type="ARBA" id="ARBA00022723"/>
    </source>
</evidence>
<dbReference type="PANTHER" id="PTHR34858:SF1">
    <property type="entry name" value="CYSO-CYSTEINE PEPTIDASE"/>
    <property type="match status" value="1"/>
</dbReference>
<organism evidence="9 10">
    <name type="scientific">Robbsia betulipollinis</name>
    <dbReference type="NCBI Taxonomy" id="2981849"/>
    <lineage>
        <taxon>Bacteria</taxon>
        <taxon>Pseudomonadati</taxon>
        <taxon>Pseudomonadota</taxon>
        <taxon>Betaproteobacteria</taxon>
        <taxon>Burkholderiales</taxon>
        <taxon>Burkholderiaceae</taxon>
        <taxon>Robbsia</taxon>
    </lineage>
</organism>
<evidence type="ECO:0000256" key="7">
    <source>
        <dbReference type="ARBA" id="ARBA00023049"/>
    </source>
</evidence>
<evidence type="ECO:0000256" key="1">
    <source>
        <dbReference type="ARBA" id="ARBA00007074"/>
    </source>
</evidence>
<name>A0ABT3ZGL6_9BURK</name>
<dbReference type="InterPro" id="IPR000064">
    <property type="entry name" value="NLP_P60_dom"/>
</dbReference>
<protein>
    <submittedName>
        <fullName evidence="9">C40 family peptidase</fullName>
    </submittedName>
</protein>
<sequence length="251" mass="27265">MNENTKAAIAAHAVREYPRECCGLVVLASGVEAYRECANRAAAPRDQFEMDPADFADAEDAGAVVALVHSHPGGVARPSGADLTMCEKSGIRAWVICSVGVQADGSIGVDDWCEFGPSGYVAPLLGRQFVHGALDCYALIRDWYRLERSITLPDFERTDDWWDDGASNLYMDNFAKAGFIDLGQDAEPQEGDVLLMQIRSKNGVPNHAGIYLGGNVLLHHMHGQLSGRTVWGGMWAHSLRTVLRYAGVNGE</sequence>
<evidence type="ECO:0000313" key="9">
    <source>
        <dbReference type="EMBL" id="MCY0385664.1"/>
    </source>
</evidence>
<keyword evidence="2" id="KW-0645">Protease</keyword>
<keyword evidence="7" id="KW-0482">Metalloprotease</keyword>
<keyword evidence="3" id="KW-0479">Metal-binding</keyword>
<dbReference type="Pfam" id="PF00877">
    <property type="entry name" value="NLPC_P60"/>
    <property type="match status" value="1"/>
</dbReference>
<evidence type="ECO:0000256" key="6">
    <source>
        <dbReference type="ARBA" id="ARBA00022833"/>
    </source>
</evidence>
<proteinExistence type="inferred from homology"/>
<evidence type="ECO:0000256" key="2">
    <source>
        <dbReference type="ARBA" id="ARBA00022670"/>
    </source>
</evidence>
<keyword evidence="5" id="KW-0788">Thiol protease</keyword>
<dbReference type="Gene3D" id="3.40.140.10">
    <property type="entry name" value="Cytidine Deaminase, domain 2"/>
    <property type="match status" value="1"/>
</dbReference>
<dbReference type="Proteomes" id="UP001082899">
    <property type="component" value="Unassembled WGS sequence"/>
</dbReference>
<evidence type="ECO:0000259" key="8">
    <source>
        <dbReference type="PROSITE" id="PS51935"/>
    </source>
</evidence>
<dbReference type="EMBL" id="JAPMXC010000001">
    <property type="protein sequence ID" value="MCY0385664.1"/>
    <property type="molecule type" value="Genomic_DNA"/>
</dbReference>
<dbReference type="PANTHER" id="PTHR34858">
    <property type="entry name" value="CYSO-CYSTEINE PEPTIDASE"/>
    <property type="match status" value="1"/>
</dbReference>
<dbReference type="Gene3D" id="3.90.1720.10">
    <property type="entry name" value="endopeptidase domain like (from Nostoc punctiforme)"/>
    <property type="match status" value="1"/>
</dbReference>
<dbReference type="InterPro" id="IPR028090">
    <property type="entry name" value="JAB_dom_prok"/>
</dbReference>
<comment type="caution">
    <text evidence="9">The sequence shown here is derived from an EMBL/GenBank/DDBJ whole genome shotgun (WGS) entry which is preliminary data.</text>
</comment>
<dbReference type="InterPro" id="IPR051929">
    <property type="entry name" value="VirAsm_ModProt"/>
</dbReference>
<gene>
    <name evidence="9" type="ORF">OVY01_00090</name>
</gene>
<keyword evidence="4" id="KW-0378">Hydrolase</keyword>
<reference evidence="9" key="1">
    <citation type="submission" date="2022-11" db="EMBL/GenBank/DDBJ databases">
        <title>Robbsia betulipollinis sp. nov., isolated from pollen of birch (Betula pendula).</title>
        <authorList>
            <person name="Shi H."/>
            <person name="Ambika Manirajan B."/>
            <person name="Ratering S."/>
            <person name="Geissler-Plaum R."/>
            <person name="Schnell S."/>
        </authorList>
    </citation>
    <scope>NUCLEOTIDE SEQUENCE</scope>
    <source>
        <strain evidence="9">Bb-Pol-6</strain>
    </source>
</reference>
<dbReference type="SUPFAM" id="SSF102712">
    <property type="entry name" value="JAB1/MPN domain"/>
    <property type="match status" value="1"/>
</dbReference>
<evidence type="ECO:0000313" key="10">
    <source>
        <dbReference type="Proteomes" id="UP001082899"/>
    </source>
</evidence>
<dbReference type="PROSITE" id="PS51935">
    <property type="entry name" value="NLPC_P60"/>
    <property type="match status" value="1"/>
</dbReference>
<evidence type="ECO:0000256" key="5">
    <source>
        <dbReference type="ARBA" id="ARBA00022807"/>
    </source>
</evidence>
<keyword evidence="6" id="KW-0862">Zinc</keyword>
<feature type="domain" description="NlpC/P60" evidence="8">
    <location>
        <begin position="106"/>
        <end position="246"/>
    </location>
</feature>
<comment type="similarity">
    <text evidence="1">Belongs to the peptidase C40 family.</text>
</comment>
<evidence type="ECO:0000256" key="4">
    <source>
        <dbReference type="ARBA" id="ARBA00022801"/>
    </source>
</evidence>
<dbReference type="SUPFAM" id="SSF54001">
    <property type="entry name" value="Cysteine proteinases"/>
    <property type="match status" value="1"/>
</dbReference>
<accession>A0ABT3ZGL6</accession>
<keyword evidence="10" id="KW-1185">Reference proteome</keyword>